<accession>A0AAU8J4L9</accession>
<dbReference type="Gene3D" id="1.10.630.10">
    <property type="entry name" value="Cytochrome P450"/>
    <property type="match status" value="1"/>
</dbReference>
<evidence type="ECO:0000256" key="2">
    <source>
        <dbReference type="RuleBase" id="RU000461"/>
    </source>
</evidence>
<protein>
    <submittedName>
        <fullName evidence="3">Cytochrome P450</fullName>
    </submittedName>
</protein>
<dbReference type="KEGG" id="stac:ABII15_35635"/>
<dbReference type="EMBL" id="CP159534">
    <property type="protein sequence ID" value="XCJ74974.1"/>
    <property type="molecule type" value="Genomic_DNA"/>
</dbReference>
<dbReference type="AlphaFoldDB" id="A0AAU8J4L9"/>
<dbReference type="RefSeq" id="WP_353946410.1">
    <property type="nucleotide sequence ID" value="NZ_CP159534.1"/>
</dbReference>
<dbReference type="PROSITE" id="PS00086">
    <property type="entry name" value="CYTOCHROME_P450"/>
    <property type="match status" value="1"/>
</dbReference>
<dbReference type="PANTHER" id="PTHR46696:SF6">
    <property type="entry name" value="P450, PUTATIVE (EUROFUNG)-RELATED"/>
    <property type="match status" value="1"/>
</dbReference>
<keyword evidence="2" id="KW-0560">Oxidoreductase</keyword>
<dbReference type="PRINTS" id="PR00385">
    <property type="entry name" value="P450"/>
</dbReference>
<dbReference type="GO" id="GO:0004497">
    <property type="term" value="F:monooxygenase activity"/>
    <property type="evidence" value="ECO:0007669"/>
    <property type="project" value="UniProtKB-KW"/>
</dbReference>
<dbReference type="PRINTS" id="PR00359">
    <property type="entry name" value="BP450"/>
</dbReference>
<dbReference type="InterPro" id="IPR017972">
    <property type="entry name" value="Cyt_P450_CS"/>
</dbReference>
<dbReference type="GO" id="GO:0005506">
    <property type="term" value="F:iron ion binding"/>
    <property type="evidence" value="ECO:0007669"/>
    <property type="project" value="InterPro"/>
</dbReference>
<evidence type="ECO:0000313" key="3">
    <source>
        <dbReference type="EMBL" id="XCJ74974.1"/>
    </source>
</evidence>
<dbReference type="InterPro" id="IPR002397">
    <property type="entry name" value="Cyt_P450_B"/>
</dbReference>
<keyword evidence="2" id="KW-0479">Metal-binding</keyword>
<gene>
    <name evidence="3" type="ORF">ABII15_35635</name>
</gene>
<proteinExistence type="inferred from homology"/>
<dbReference type="InterPro" id="IPR001128">
    <property type="entry name" value="Cyt_P450"/>
</dbReference>
<dbReference type="SUPFAM" id="SSF48264">
    <property type="entry name" value="Cytochrome P450"/>
    <property type="match status" value="1"/>
</dbReference>
<comment type="similarity">
    <text evidence="1 2">Belongs to the cytochrome P450 family.</text>
</comment>
<dbReference type="GO" id="GO:0020037">
    <property type="term" value="F:heme binding"/>
    <property type="evidence" value="ECO:0007669"/>
    <property type="project" value="InterPro"/>
</dbReference>
<sequence length="411" mass="46358">MTITTRPTMDFDHLSEHYRHNWVRMAADLHAGPQPIAWTEHHGGYWVVGSWDAVNQIGQDWETFTSFNDIEGTGNGGRGQLIPPNAYRLDLGESDPPLHTERRRLEVPFFTPKALRRWRPIARQYAIEALNEIIESGTCDLVRDVIIPTTARTTLYVTGYEGDNWEDTVAVAHRSMLPPDHTDFPMQELGRMRESFRDHLTQRRAEPNGDLISALATGTVQDRELSQDEGESMMNALVFGGFDTTTATIVSALLLLDEHPEHRERLVEDERFRKNLVEEVLRLCPPPSGMARTAVRDVELLGQRISKGESVFMWLAAANRDPGKFPSPDTFDPDRDNAGDNVAFSTGHHRCLGSPLAKAEVSDFLELVCRELPDLSIDRDSIVQQPAQGGENGYQHMRVTFRPGKPLDLEK</sequence>
<dbReference type="Pfam" id="PF00067">
    <property type="entry name" value="p450"/>
    <property type="match status" value="1"/>
</dbReference>
<evidence type="ECO:0000256" key="1">
    <source>
        <dbReference type="ARBA" id="ARBA00010617"/>
    </source>
</evidence>
<dbReference type="GO" id="GO:0016705">
    <property type="term" value="F:oxidoreductase activity, acting on paired donors, with incorporation or reduction of molecular oxygen"/>
    <property type="evidence" value="ECO:0007669"/>
    <property type="project" value="InterPro"/>
</dbReference>
<keyword evidence="2" id="KW-0503">Monooxygenase</keyword>
<reference evidence="3" key="1">
    <citation type="submission" date="2024-06" db="EMBL/GenBank/DDBJ databases">
        <title>Streptomyces sp. strain HUAS MG91 genome sequences.</title>
        <authorList>
            <person name="Mo P."/>
        </authorList>
    </citation>
    <scope>NUCLEOTIDE SEQUENCE</scope>
    <source>
        <strain evidence="3">HUAS MG91</strain>
    </source>
</reference>
<keyword evidence="2" id="KW-0349">Heme</keyword>
<organism evidence="3">
    <name type="scientific">Streptomyces tabacisoli</name>
    <dbReference type="NCBI Taxonomy" id="3156398"/>
    <lineage>
        <taxon>Bacteria</taxon>
        <taxon>Bacillati</taxon>
        <taxon>Actinomycetota</taxon>
        <taxon>Actinomycetes</taxon>
        <taxon>Kitasatosporales</taxon>
        <taxon>Streptomycetaceae</taxon>
        <taxon>Streptomyces</taxon>
    </lineage>
</organism>
<dbReference type="InterPro" id="IPR036396">
    <property type="entry name" value="Cyt_P450_sf"/>
</dbReference>
<dbReference type="PANTHER" id="PTHR46696">
    <property type="entry name" value="P450, PUTATIVE (EUROFUNG)-RELATED"/>
    <property type="match status" value="1"/>
</dbReference>
<name>A0AAU8J4L9_9ACTN</name>
<keyword evidence="2" id="KW-0408">Iron</keyword>